<organism evidence="2 3">
    <name type="scientific">Pogona vitticeps</name>
    <name type="common">central bearded dragon</name>
    <dbReference type="NCBI Taxonomy" id="103695"/>
    <lineage>
        <taxon>Eukaryota</taxon>
        <taxon>Metazoa</taxon>
        <taxon>Chordata</taxon>
        <taxon>Craniata</taxon>
        <taxon>Vertebrata</taxon>
        <taxon>Euteleostomi</taxon>
        <taxon>Lepidosauria</taxon>
        <taxon>Squamata</taxon>
        <taxon>Bifurcata</taxon>
        <taxon>Unidentata</taxon>
        <taxon>Episquamata</taxon>
        <taxon>Toxicofera</taxon>
        <taxon>Iguania</taxon>
        <taxon>Acrodonta</taxon>
        <taxon>Agamidae</taxon>
        <taxon>Amphibolurinae</taxon>
        <taxon>Pogona</taxon>
    </lineage>
</organism>
<feature type="compositionally biased region" description="Pro residues" evidence="1">
    <location>
        <begin position="65"/>
        <end position="76"/>
    </location>
</feature>
<feature type="compositionally biased region" description="Polar residues" evidence="1">
    <location>
        <begin position="193"/>
        <end position="203"/>
    </location>
</feature>
<gene>
    <name evidence="3" type="primary">LOC110070360</name>
</gene>
<keyword evidence="2" id="KW-1185">Reference proteome</keyword>
<proteinExistence type="predicted"/>
<feature type="region of interest" description="Disordered" evidence="1">
    <location>
        <begin position="20"/>
        <end position="84"/>
    </location>
</feature>
<sequence>MVGPGNPRYYRTRYGGLRYGGSRYGGPEGPGYGGFGGQGYPAPSPFRPPEYPPPPNFDFDDSSPPQDPSPLFPPPNLSDSDNPRSGGDLFGWIRNLLDRIFNSLKNIPYDRPRIGGRVIIGGPGYIAYLPFGLAHGPMHPGFAPPFFGPDPVNDMDFSEQPEWPSPEFVTPPSEGYSGSETPPPQISPELEPGNSSETSPVEA</sequence>
<feature type="compositionally biased region" description="Pro residues" evidence="1">
    <location>
        <begin position="42"/>
        <end position="56"/>
    </location>
</feature>
<accession>A0ABM5ERY3</accession>
<feature type="compositionally biased region" description="Gly residues" evidence="1">
    <location>
        <begin position="20"/>
        <end position="39"/>
    </location>
</feature>
<dbReference type="GeneID" id="110070360"/>
<dbReference type="Proteomes" id="UP001652642">
    <property type="component" value="Chromosome 9"/>
</dbReference>
<feature type="region of interest" description="Disordered" evidence="1">
    <location>
        <begin position="150"/>
        <end position="203"/>
    </location>
</feature>
<reference evidence="3" key="1">
    <citation type="submission" date="2025-08" db="UniProtKB">
        <authorList>
            <consortium name="RefSeq"/>
        </authorList>
    </citation>
    <scope>IDENTIFICATION</scope>
</reference>
<evidence type="ECO:0000313" key="2">
    <source>
        <dbReference type="Proteomes" id="UP001652642"/>
    </source>
</evidence>
<evidence type="ECO:0000313" key="3">
    <source>
        <dbReference type="RefSeq" id="XP_072835916.1"/>
    </source>
</evidence>
<name>A0ABM5ERY3_9SAUR</name>
<protein>
    <submittedName>
        <fullName evidence="3">Uncharacterized protein isoform X1</fullName>
    </submittedName>
</protein>
<dbReference type="RefSeq" id="XP_072835916.1">
    <property type="nucleotide sequence ID" value="XM_072979815.1"/>
</dbReference>
<evidence type="ECO:0000256" key="1">
    <source>
        <dbReference type="SAM" id="MobiDB-lite"/>
    </source>
</evidence>